<dbReference type="InterPro" id="IPR036901">
    <property type="entry name" value="Asp/Orn_carbamoylTrfase_sf"/>
</dbReference>
<evidence type="ECO:0000313" key="10">
    <source>
        <dbReference type="EMBL" id="RZN67687.1"/>
    </source>
</evidence>
<organism evidence="10 11">
    <name type="scientific">Candidatus Methanolliviera hydrocarbonicum</name>
    <dbReference type="NCBI Taxonomy" id="2491085"/>
    <lineage>
        <taxon>Archaea</taxon>
        <taxon>Methanobacteriati</taxon>
        <taxon>Methanobacteriota</taxon>
        <taxon>Candidatus Methanoliparia</taxon>
        <taxon>Candidatus Methanoliparales</taxon>
        <taxon>Candidatus Methanollivieraceae</taxon>
        <taxon>Candidatus Methanolliviera</taxon>
    </lineage>
</organism>
<keyword evidence="3 7" id="KW-0808">Transferase</keyword>
<gene>
    <name evidence="7 10" type="primary">pyrB</name>
    <name evidence="10" type="ORF">EF807_07430</name>
</gene>
<evidence type="ECO:0000313" key="11">
    <source>
        <dbReference type="Proteomes" id="UP000320766"/>
    </source>
</evidence>
<dbReference type="GO" id="GO:0006207">
    <property type="term" value="P:'de novo' pyrimidine nucleobase biosynthetic process"/>
    <property type="evidence" value="ECO:0007669"/>
    <property type="project" value="InterPro"/>
</dbReference>
<evidence type="ECO:0000259" key="9">
    <source>
        <dbReference type="Pfam" id="PF02729"/>
    </source>
</evidence>
<dbReference type="InterPro" id="IPR002082">
    <property type="entry name" value="Asp_carbamoyltransf"/>
</dbReference>
<feature type="domain" description="Aspartate/ornithine carbamoyltransferase Asp/Orn-binding" evidence="8">
    <location>
        <begin position="154"/>
        <end position="302"/>
    </location>
</feature>
<evidence type="ECO:0000256" key="6">
    <source>
        <dbReference type="ARBA" id="ARBA00048859"/>
    </source>
</evidence>
<dbReference type="PANTHER" id="PTHR45753:SF6">
    <property type="entry name" value="ASPARTATE CARBAMOYLTRANSFERASE"/>
    <property type="match status" value="1"/>
</dbReference>
<dbReference type="InterPro" id="IPR006132">
    <property type="entry name" value="Asp/Orn_carbamoyltranf_P-bd"/>
</dbReference>
<reference evidence="10 11" key="1">
    <citation type="journal article" date="2019" name="Nat. Microbiol.">
        <title>Wide diversity of methane and short-chain alkane metabolisms in uncultured archaea.</title>
        <authorList>
            <person name="Borrel G."/>
            <person name="Adam P.S."/>
            <person name="McKay L.J."/>
            <person name="Chen L.X."/>
            <person name="Sierra-Garcia I.N."/>
            <person name="Sieber C.M."/>
            <person name="Letourneur Q."/>
            <person name="Ghozlane A."/>
            <person name="Andersen G.L."/>
            <person name="Li W.J."/>
            <person name="Hallam S.J."/>
            <person name="Muyzer G."/>
            <person name="de Oliveira V.M."/>
            <person name="Inskeep W.P."/>
            <person name="Banfield J.F."/>
            <person name="Gribaldo S."/>
        </authorList>
    </citation>
    <scope>NUCLEOTIDE SEQUENCE [LARGE SCALE GENOMIC DNA]</scope>
    <source>
        <strain evidence="10">NM1b</strain>
    </source>
</reference>
<feature type="binding site" evidence="7">
    <location>
        <position position="86"/>
    </location>
    <ligand>
        <name>L-aspartate</name>
        <dbReference type="ChEBI" id="CHEBI:29991"/>
    </ligand>
</feature>
<comment type="subunit">
    <text evidence="7">Heterooligomer of catalytic and regulatory chains.</text>
</comment>
<dbReference type="Pfam" id="PF00185">
    <property type="entry name" value="OTCace"/>
    <property type="match status" value="1"/>
</dbReference>
<dbReference type="PRINTS" id="PR00100">
    <property type="entry name" value="AOTCASE"/>
</dbReference>
<dbReference type="GO" id="GO:0044205">
    <property type="term" value="P:'de novo' UMP biosynthetic process"/>
    <property type="evidence" value="ECO:0007669"/>
    <property type="project" value="UniProtKB-UniRule"/>
</dbReference>
<feature type="binding site" evidence="7">
    <location>
        <position position="58"/>
    </location>
    <ligand>
        <name>carbamoyl phosphate</name>
        <dbReference type="ChEBI" id="CHEBI:58228"/>
    </ligand>
</feature>
<dbReference type="UniPathway" id="UPA00070">
    <property type="reaction ID" value="UER00116"/>
</dbReference>
<comment type="catalytic activity">
    <reaction evidence="6 7">
        <text>carbamoyl phosphate + L-aspartate = N-carbamoyl-L-aspartate + phosphate + H(+)</text>
        <dbReference type="Rhea" id="RHEA:20013"/>
        <dbReference type="ChEBI" id="CHEBI:15378"/>
        <dbReference type="ChEBI" id="CHEBI:29991"/>
        <dbReference type="ChEBI" id="CHEBI:32814"/>
        <dbReference type="ChEBI" id="CHEBI:43474"/>
        <dbReference type="ChEBI" id="CHEBI:58228"/>
        <dbReference type="EC" id="2.1.3.2"/>
    </reaction>
</comment>
<dbReference type="InterPro" id="IPR006131">
    <property type="entry name" value="Asp_carbamoyltransf_Asp/Orn-bd"/>
</dbReference>
<evidence type="ECO:0000256" key="1">
    <source>
        <dbReference type="ARBA" id="ARBA00004852"/>
    </source>
</evidence>
<evidence type="ECO:0000256" key="5">
    <source>
        <dbReference type="ARBA" id="ARBA00043884"/>
    </source>
</evidence>
<dbReference type="GO" id="GO:0006520">
    <property type="term" value="P:amino acid metabolic process"/>
    <property type="evidence" value="ECO:0007669"/>
    <property type="project" value="InterPro"/>
</dbReference>
<protein>
    <recommendedName>
        <fullName evidence="7">Aspartate carbamoyltransferase</fullName>
        <ecNumber evidence="7">2.1.3.2</ecNumber>
    </recommendedName>
    <alternativeName>
        <fullName evidence="7">Aspartate transcarbamylase</fullName>
        <shortName evidence="7">ATCase</shortName>
    </alternativeName>
</protein>
<evidence type="ECO:0000256" key="4">
    <source>
        <dbReference type="ARBA" id="ARBA00022975"/>
    </source>
</evidence>
<evidence type="ECO:0000256" key="2">
    <source>
        <dbReference type="ARBA" id="ARBA00008896"/>
    </source>
</evidence>
<evidence type="ECO:0000256" key="7">
    <source>
        <dbReference type="HAMAP-Rule" id="MF_00001"/>
    </source>
</evidence>
<dbReference type="NCBIfam" id="TIGR00670">
    <property type="entry name" value="asp_carb_tr"/>
    <property type="match status" value="1"/>
</dbReference>
<feature type="binding site" evidence="7">
    <location>
        <position position="107"/>
    </location>
    <ligand>
        <name>carbamoyl phosphate</name>
        <dbReference type="ChEBI" id="CHEBI:58228"/>
    </ligand>
</feature>
<feature type="binding site" evidence="7">
    <location>
        <position position="269"/>
    </location>
    <ligand>
        <name>carbamoyl phosphate</name>
        <dbReference type="ChEBI" id="CHEBI:58228"/>
    </ligand>
</feature>
<dbReference type="Proteomes" id="UP000320766">
    <property type="component" value="Unassembled WGS sequence"/>
</dbReference>
<dbReference type="PROSITE" id="PS00097">
    <property type="entry name" value="CARBAMOYLTRANSFERASE"/>
    <property type="match status" value="1"/>
</dbReference>
<comment type="similarity">
    <text evidence="2 7">Belongs to the aspartate/ornithine carbamoyltransferase superfamily. ATCase family.</text>
</comment>
<comment type="function">
    <text evidence="5 7">Catalyzes the condensation of carbamoyl phosphate and aspartate to form carbamoyl aspartate and inorganic phosphate, the committed step in the de novo pyrimidine nucleotide biosynthesis pathway.</text>
</comment>
<keyword evidence="4 7" id="KW-0665">Pyrimidine biosynthesis</keyword>
<dbReference type="HAMAP" id="MF_00001">
    <property type="entry name" value="Asp_carb_tr"/>
    <property type="match status" value="1"/>
</dbReference>
<dbReference type="InterPro" id="IPR006130">
    <property type="entry name" value="Asp/Orn_carbamoylTrfase"/>
</dbReference>
<dbReference type="Gene3D" id="3.40.50.1370">
    <property type="entry name" value="Aspartate/ornithine carbamoyltransferase"/>
    <property type="match status" value="2"/>
</dbReference>
<dbReference type="GO" id="GO:0016597">
    <property type="term" value="F:amino acid binding"/>
    <property type="evidence" value="ECO:0007669"/>
    <property type="project" value="InterPro"/>
</dbReference>
<dbReference type="NCBIfam" id="NF002032">
    <property type="entry name" value="PRK00856.1"/>
    <property type="match status" value="1"/>
</dbReference>
<proteinExistence type="inferred from homology"/>
<dbReference type="GO" id="GO:0005829">
    <property type="term" value="C:cytosol"/>
    <property type="evidence" value="ECO:0007669"/>
    <property type="project" value="TreeGrafter"/>
</dbReference>
<feature type="binding site" evidence="7">
    <location>
        <position position="167"/>
    </location>
    <ligand>
        <name>L-aspartate</name>
        <dbReference type="ChEBI" id="CHEBI:29991"/>
    </ligand>
</feature>
<dbReference type="EC" id="2.1.3.2" evidence="7"/>
<dbReference type="AlphaFoldDB" id="A0A520KV57"/>
<feature type="binding site" evidence="7">
    <location>
        <position position="135"/>
    </location>
    <ligand>
        <name>carbamoyl phosphate</name>
        <dbReference type="ChEBI" id="CHEBI:58228"/>
    </ligand>
</feature>
<feature type="binding site" evidence="7">
    <location>
        <position position="57"/>
    </location>
    <ligand>
        <name>carbamoyl phosphate</name>
        <dbReference type="ChEBI" id="CHEBI:58228"/>
    </ligand>
</feature>
<feature type="binding site" evidence="7">
    <location>
        <position position="268"/>
    </location>
    <ligand>
        <name>carbamoyl phosphate</name>
        <dbReference type="ChEBI" id="CHEBI:58228"/>
    </ligand>
</feature>
<comment type="pathway">
    <text evidence="1 7">Pyrimidine metabolism; UMP biosynthesis via de novo pathway; (S)-dihydroorotate from bicarbonate: step 2/3.</text>
</comment>
<evidence type="ECO:0000259" key="8">
    <source>
        <dbReference type="Pfam" id="PF00185"/>
    </source>
</evidence>
<feature type="binding site" evidence="7">
    <location>
        <position position="138"/>
    </location>
    <ligand>
        <name>carbamoyl phosphate</name>
        <dbReference type="ChEBI" id="CHEBI:58228"/>
    </ligand>
</feature>
<comment type="caution">
    <text evidence="10">The sequence shown here is derived from an EMBL/GenBank/DDBJ whole genome shotgun (WGS) entry which is preliminary data.</text>
</comment>
<dbReference type="SUPFAM" id="SSF53671">
    <property type="entry name" value="Aspartate/ornithine carbamoyltransferase"/>
    <property type="match status" value="1"/>
</dbReference>
<dbReference type="PANTHER" id="PTHR45753">
    <property type="entry name" value="ORNITHINE CARBAMOYLTRANSFERASE, MITOCHONDRIAL"/>
    <property type="match status" value="1"/>
</dbReference>
<feature type="domain" description="Aspartate/ornithine carbamoyltransferase carbamoyl-P binding" evidence="9">
    <location>
        <begin position="8"/>
        <end position="147"/>
    </location>
</feature>
<evidence type="ECO:0000256" key="3">
    <source>
        <dbReference type="ARBA" id="ARBA00022679"/>
    </source>
</evidence>
<feature type="binding site" evidence="7">
    <location>
        <position position="228"/>
    </location>
    <ligand>
        <name>L-aspartate</name>
        <dbReference type="ChEBI" id="CHEBI:29991"/>
    </ligand>
</feature>
<dbReference type="EMBL" id="RXIL01000133">
    <property type="protein sequence ID" value="RZN67687.1"/>
    <property type="molecule type" value="Genomic_DNA"/>
</dbReference>
<dbReference type="GO" id="GO:0004070">
    <property type="term" value="F:aspartate carbamoyltransferase activity"/>
    <property type="evidence" value="ECO:0007669"/>
    <property type="project" value="UniProtKB-UniRule"/>
</dbReference>
<dbReference type="Pfam" id="PF02729">
    <property type="entry name" value="OTCace_N"/>
    <property type="match status" value="1"/>
</dbReference>
<dbReference type="PRINTS" id="PR00101">
    <property type="entry name" value="ATCASE"/>
</dbReference>
<dbReference type="FunFam" id="3.40.50.1370:FF:000002">
    <property type="entry name" value="Aspartate carbamoyltransferase 2"/>
    <property type="match status" value="1"/>
</dbReference>
<name>A0A520KV57_9EURY</name>
<sequence>MRGTLKGRDVISINDFSREEIDHILKVSDGIEKDLDSKFGLLSGKILSILFFEPSTRTRMSFESAMYELGGRCIDMGPTELTSVKKGETFSDTIKVISKYADVMVLRHPSDGAARYASEISDVPIINGGDGTGQHPTQTLLDLYTIKKESKLDGANIGILGDLKYGRTVHSLVYALSMYGIDMTFISPPDLSLPEEIKEDLDDKKISYEECDKIEEVIEDLDVLYVTRIQRERFPDILEYEKVSGSYKITKDILEGGVKEDLIILHPLPRTGEIDPDVDDTKYARYFLQTKYGVVVRMAILGLILGGFE</sequence>
<accession>A0A520KV57</accession>